<feature type="compositionally biased region" description="Low complexity" evidence="1">
    <location>
        <begin position="147"/>
        <end position="167"/>
    </location>
</feature>
<feature type="transmembrane region" description="Helical" evidence="2">
    <location>
        <begin position="37"/>
        <end position="58"/>
    </location>
</feature>
<evidence type="ECO:0000313" key="4">
    <source>
        <dbReference type="Proteomes" id="UP000293519"/>
    </source>
</evidence>
<evidence type="ECO:0000313" key="3">
    <source>
        <dbReference type="EMBL" id="RZS56196.1"/>
    </source>
</evidence>
<protein>
    <submittedName>
        <fullName evidence="3">Uncharacterized protein</fullName>
    </submittedName>
</protein>
<feature type="compositionally biased region" description="Polar residues" evidence="1">
    <location>
        <begin position="1"/>
        <end position="18"/>
    </location>
</feature>
<feature type="transmembrane region" description="Helical" evidence="2">
    <location>
        <begin position="111"/>
        <end position="136"/>
    </location>
</feature>
<feature type="transmembrane region" description="Helical" evidence="2">
    <location>
        <begin position="70"/>
        <end position="90"/>
    </location>
</feature>
<keyword evidence="2" id="KW-0472">Membrane</keyword>
<gene>
    <name evidence="3" type="ORF">EV141_1649</name>
</gene>
<accession>A0A4Q7LN70</accession>
<dbReference type="RefSeq" id="WP_185740143.1">
    <property type="nucleotide sequence ID" value="NZ_SGWW01000003.1"/>
</dbReference>
<sequence length="179" mass="17440">MSSISQTLPGGGPNTVTTRAPGGGPTFAVASTTTTTIVVLLIAPALIWGILLLAGLVFDLAELGSFANPVVGALGIVSIVGLVSASGVALTSRVAARRPARTSGRPGRRALILSALAVTVALVGGGMLAAGFATWAPAAAGQPAAPAAEQPAVPAAPADAPATEQPANAPLFSVDHTDH</sequence>
<name>A0A4Q7LN70_9MICO</name>
<proteinExistence type="predicted"/>
<keyword evidence="2" id="KW-1133">Transmembrane helix</keyword>
<comment type="caution">
    <text evidence="3">The sequence shown here is derived from an EMBL/GenBank/DDBJ whole genome shotgun (WGS) entry which is preliminary data.</text>
</comment>
<evidence type="ECO:0000256" key="2">
    <source>
        <dbReference type="SAM" id="Phobius"/>
    </source>
</evidence>
<keyword evidence="2" id="KW-0812">Transmembrane</keyword>
<dbReference type="Proteomes" id="UP000293519">
    <property type="component" value="Unassembled WGS sequence"/>
</dbReference>
<feature type="region of interest" description="Disordered" evidence="1">
    <location>
        <begin position="147"/>
        <end position="179"/>
    </location>
</feature>
<dbReference type="AlphaFoldDB" id="A0A4Q7LN70"/>
<feature type="region of interest" description="Disordered" evidence="1">
    <location>
        <begin position="1"/>
        <end position="22"/>
    </location>
</feature>
<dbReference type="EMBL" id="SGWW01000003">
    <property type="protein sequence ID" value="RZS56196.1"/>
    <property type="molecule type" value="Genomic_DNA"/>
</dbReference>
<organism evidence="3 4">
    <name type="scientific">Microcella putealis</name>
    <dbReference type="NCBI Taxonomy" id="337005"/>
    <lineage>
        <taxon>Bacteria</taxon>
        <taxon>Bacillati</taxon>
        <taxon>Actinomycetota</taxon>
        <taxon>Actinomycetes</taxon>
        <taxon>Micrococcales</taxon>
        <taxon>Microbacteriaceae</taxon>
        <taxon>Microcella</taxon>
    </lineage>
</organism>
<evidence type="ECO:0000256" key="1">
    <source>
        <dbReference type="SAM" id="MobiDB-lite"/>
    </source>
</evidence>
<reference evidence="3 4" key="1">
    <citation type="journal article" date="2015" name="Stand. Genomic Sci.">
        <title>Genomic Encyclopedia of Bacterial and Archaeal Type Strains, Phase III: the genomes of soil and plant-associated and newly described type strains.</title>
        <authorList>
            <person name="Whitman W.B."/>
            <person name="Woyke T."/>
            <person name="Klenk H.P."/>
            <person name="Zhou Y."/>
            <person name="Lilburn T.G."/>
            <person name="Beck B.J."/>
            <person name="De Vos P."/>
            <person name="Vandamme P."/>
            <person name="Eisen J.A."/>
            <person name="Garrity G."/>
            <person name="Hugenholtz P."/>
            <person name="Kyrpides N.C."/>
        </authorList>
    </citation>
    <scope>NUCLEOTIDE SEQUENCE [LARGE SCALE GENOMIC DNA]</scope>
    <source>
        <strain evidence="3 4">CV2</strain>
    </source>
</reference>
<keyword evidence="4" id="KW-1185">Reference proteome</keyword>